<evidence type="ECO:0000313" key="4">
    <source>
        <dbReference type="Proteomes" id="UP000559027"/>
    </source>
</evidence>
<feature type="compositionally biased region" description="Basic residues" evidence="2">
    <location>
        <begin position="281"/>
        <end position="292"/>
    </location>
</feature>
<feature type="region of interest" description="Disordered" evidence="2">
    <location>
        <begin position="567"/>
        <end position="600"/>
    </location>
</feature>
<feature type="region of interest" description="Disordered" evidence="2">
    <location>
        <begin position="165"/>
        <end position="331"/>
    </location>
</feature>
<feature type="compositionally biased region" description="Low complexity" evidence="2">
    <location>
        <begin position="914"/>
        <end position="926"/>
    </location>
</feature>
<feature type="coiled-coil region" evidence="1">
    <location>
        <begin position="513"/>
        <end position="565"/>
    </location>
</feature>
<feature type="coiled-coil region" evidence="1">
    <location>
        <begin position="406"/>
        <end position="433"/>
    </location>
</feature>
<dbReference type="OrthoDB" id="3063599at2759"/>
<evidence type="ECO:0000256" key="2">
    <source>
        <dbReference type="SAM" id="MobiDB-lite"/>
    </source>
</evidence>
<feature type="region of interest" description="Disordered" evidence="2">
    <location>
        <begin position="364"/>
        <end position="399"/>
    </location>
</feature>
<organism evidence="3 4">
    <name type="scientific">Leucocoprinus leucothites</name>
    <dbReference type="NCBI Taxonomy" id="201217"/>
    <lineage>
        <taxon>Eukaryota</taxon>
        <taxon>Fungi</taxon>
        <taxon>Dikarya</taxon>
        <taxon>Basidiomycota</taxon>
        <taxon>Agaricomycotina</taxon>
        <taxon>Agaricomycetes</taxon>
        <taxon>Agaricomycetidae</taxon>
        <taxon>Agaricales</taxon>
        <taxon>Agaricineae</taxon>
        <taxon>Agaricaceae</taxon>
        <taxon>Leucocoprinus</taxon>
    </lineage>
</organism>
<feature type="region of interest" description="Disordered" evidence="2">
    <location>
        <begin position="772"/>
        <end position="970"/>
    </location>
</feature>
<dbReference type="AlphaFoldDB" id="A0A8H5GBI6"/>
<evidence type="ECO:0000313" key="3">
    <source>
        <dbReference type="EMBL" id="KAF5361781.1"/>
    </source>
</evidence>
<feature type="compositionally biased region" description="Acidic residues" evidence="2">
    <location>
        <begin position="858"/>
        <end position="874"/>
    </location>
</feature>
<gene>
    <name evidence="3" type="ORF">D9756_002832</name>
</gene>
<reference evidence="3 4" key="1">
    <citation type="journal article" date="2020" name="ISME J.">
        <title>Uncovering the hidden diversity of litter-decomposition mechanisms in mushroom-forming fungi.</title>
        <authorList>
            <person name="Floudas D."/>
            <person name="Bentzer J."/>
            <person name="Ahren D."/>
            <person name="Johansson T."/>
            <person name="Persson P."/>
            <person name="Tunlid A."/>
        </authorList>
    </citation>
    <scope>NUCLEOTIDE SEQUENCE [LARGE SCALE GENOMIC DNA]</scope>
    <source>
        <strain evidence="3 4">CBS 146.42</strain>
    </source>
</reference>
<feature type="compositionally biased region" description="Polar residues" evidence="2">
    <location>
        <begin position="165"/>
        <end position="179"/>
    </location>
</feature>
<accession>A0A8H5GBI6</accession>
<evidence type="ECO:0000256" key="1">
    <source>
        <dbReference type="SAM" id="Coils"/>
    </source>
</evidence>
<comment type="caution">
    <text evidence="3">The sequence shown here is derived from an EMBL/GenBank/DDBJ whole genome shotgun (WGS) entry which is preliminary data.</text>
</comment>
<feature type="compositionally biased region" description="Polar residues" evidence="2">
    <location>
        <begin position="381"/>
        <end position="399"/>
    </location>
</feature>
<proteinExistence type="predicted"/>
<dbReference type="Proteomes" id="UP000559027">
    <property type="component" value="Unassembled WGS sequence"/>
</dbReference>
<feature type="compositionally biased region" description="Basic and acidic residues" evidence="2">
    <location>
        <begin position="460"/>
        <end position="497"/>
    </location>
</feature>
<dbReference type="EMBL" id="JAACJO010000002">
    <property type="protein sequence ID" value="KAF5361781.1"/>
    <property type="molecule type" value="Genomic_DNA"/>
</dbReference>
<feature type="compositionally biased region" description="Basic and acidic residues" evidence="2">
    <location>
        <begin position="875"/>
        <end position="896"/>
    </location>
</feature>
<feature type="coiled-coil region" evidence="1">
    <location>
        <begin position="975"/>
        <end position="1002"/>
    </location>
</feature>
<feature type="compositionally biased region" description="Basic and acidic residues" evidence="2">
    <location>
        <begin position="774"/>
        <end position="801"/>
    </location>
</feature>
<keyword evidence="4" id="KW-1185">Reference proteome</keyword>
<feature type="compositionally biased region" description="Acidic residues" evidence="2">
    <location>
        <begin position="897"/>
        <end position="907"/>
    </location>
</feature>
<feature type="region of interest" description="Disordered" evidence="2">
    <location>
        <begin position="85"/>
        <end position="130"/>
    </location>
</feature>
<protein>
    <submittedName>
        <fullName evidence="3">Uncharacterized protein</fullName>
    </submittedName>
</protein>
<feature type="compositionally biased region" description="Polar residues" evidence="2">
    <location>
        <begin position="306"/>
        <end position="326"/>
    </location>
</feature>
<feature type="compositionally biased region" description="Basic and acidic residues" evidence="2">
    <location>
        <begin position="739"/>
        <end position="753"/>
    </location>
</feature>
<sequence>MTSALGRSIVCKLADSPSLNEEDQLAYAGAIIDRLRRERDDERVAHGLTRDALQSRVDILEAQLARRDAELEMYATHTSCMPAVLSGRNDANVGYKPDDDGSKVKRHRSISSPLDPGEPRNSTNVPPPGQALTNEAIIEMLNTTAARNRALEVEIKTLFKRLQQARSLPSPSSGASVGTASPRPPTRDGGPVPQSHPPPSSPKGDTLLYGVSEYGVGDGGDSMKNDFADDDNDEDRARYDQQWYTRTRNEEMQEQTGSSRTRAPRPDKSPSVQALYDDHRFNRHYHKAKRPKNSGAKVEAHEDQLPSANQDQGLDTPNCLPQSTPAPVSDAIDDHHSVYDDNSDTIWRRTAPAIGSSIRISANDAPSAQEHVNIGDGTSTGGTTPAVSRPNDPSSPNLHTASLRRLRSKSATLASLDEEIQELSSQIDAFRYERAKLTNIVADRGQTANQPQREGVPSPSHHEFTGDMRDDRSMGSVHRTDGVVKGEKQEHAAEYGDDENRVPYYENAGTAMVDNLTHRLSAVEQECLELRHELNECRTLSQSRENELMDEIRALESRIAELSLMHNASSNPTPAPFQSGNGHDIESTSSPPAGGQDQSNLQHPLYQQRSHHEIDVSLTPDYAPELVPENIREEDIRIPHLRPRYHASDEGNSPSVSEIQLSPPIEPYIEIGDPPHETAQPHAPPDAQVRWLRLDDTELDGLLDAIDGEVSMELATPLMPTTLLDLKSQTSDLAPCTGSDHENRDALSDHDSGSQEMVLDDLEDLQGTSFHHRHESELSHCHRENIQEDPGLHDGENDRGRSSNTGDMGNESGVIRRGATGLFSDDSQNVDDVDGGVGNSGNLHEPLPMAPLLRQREQEDELDGVDYSGADDVEERQQYDRSRESSPLYDDVHHDDDDPNAEQEDRDETVLVIPQSSRPRSQSPTPARLHPDASATRSELTSTSGDSHHRQTPRLQTPSPSSSASEEALRAELFLDRAEHELSVAQEILEQGENVLRSLEANLSLDLLSPPHSPTT</sequence>
<feature type="region of interest" description="Disordered" evidence="2">
    <location>
        <begin position="733"/>
        <end position="754"/>
    </location>
</feature>
<keyword evidence="1" id="KW-0175">Coiled coil</keyword>
<feature type="compositionally biased region" description="Polar residues" evidence="2">
    <location>
        <begin position="935"/>
        <end position="945"/>
    </location>
</feature>
<feature type="region of interest" description="Disordered" evidence="2">
    <location>
        <begin position="444"/>
        <end position="497"/>
    </location>
</feature>
<name>A0A8H5GBI6_9AGAR</name>